<dbReference type="Pfam" id="PF25907">
    <property type="entry name" value="DUF7962"/>
    <property type="match status" value="1"/>
</dbReference>
<dbReference type="GO" id="GO:0005829">
    <property type="term" value="C:cytosol"/>
    <property type="evidence" value="ECO:0007669"/>
    <property type="project" value="UniProtKB-SubCell"/>
</dbReference>
<dbReference type="InterPro" id="IPR010987">
    <property type="entry name" value="Glutathione-S-Trfase_C-like"/>
</dbReference>
<dbReference type="GO" id="GO:0004364">
    <property type="term" value="F:glutathione transferase activity"/>
    <property type="evidence" value="ECO:0007669"/>
    <property type="project" value="UniProtKB-UniRule"/>
</dbReference>
<gene>
    <name evidence="3" type="ORF">Golob_017297</name>
</gene>
<dbReference type="PROSITE" id="PS50405">
    <property type="entry name" value="GST_CTER"/>
    <property type="match status" value="1"/>
</dbReference>
<dbReference type="CDD" id="cd03185">
    <property type="entry name" value="GST_C_Tau"/>
    <property type="match status" value="1"/>
</dbReference>
<dbReference type="Proteomes" id="UP000593572">
    <property type="component" value="Unassembled WGS sequence"/>
</dbReference>
<evidence type="ECO:0000313" key="3">
    <source>
        <dbReference type="EMBL" id="MBA0560395.1"/>
    </source>
</evidence>
<accession>A0A7J8M6U1</accession>
<dbReference type="EC" id="2.5.1.18" evidence="1"/>
<dbReference type="GO" id="GO:0006749">
    <property type="term" value="P:glutathione metabolic process"/>
    <property type="evidence" value="ECO:0007669"/>
    <property type="project" value="InterPro"/>
</dbReference>
<feature type="domain" description="GST C-terminal" evidence="2">
    <location>
        <begin position="1"/>
        <end position="102"/>
    </location>
</feature>
<evidence type="ECO:0000256" key="1">
    <source>
        <dbReference type="RuleBase" id="RU369102"/>
    </source>
</evidence>
<reference evidence="3 4" key="1">
    <citation type="journal article" date="2019" name="Genome Biol. Evol.">
        <title>Insights into the evolution of the New World diploid cottons (Gossypium, subgenus Houzingenia) based on genome sequencing.</title>
        <authorList>
            <person name="Grover C.E."/>
            <person name="Arick M.A. 2nd"/>
            <person name="Thrash A."/>
            <person name="Conover J.L."/>
            <person name="Sanders W.S."/>
            <person name="Peterson D.G."/>
            <person name="Frelichowski J.E."/>
            <person name="Scheffler J.A."/>
            <person name="Scheffler B.E."/>
            <person name="Wendel J.F."/>
        </authorList>
    </citation>
    <scope>NUCLEOTIDE SEQUENCE [LARGE SCALE GENOMIC DNA]</scope>
    <source>
        <strain evidence="3">157</strain>
        <tissue evidence="3">Leaf</tissue>
    </source>
</reference>
<evidence type="ECO:0000313" key="4">
    <source>
        <dbReference type="Proteomes" id="UP000593572"/>
    </source>
</evidence>
<dbReference type="PANTHER" id="PTHR11260:SF746">
    <property type="entry name" value="GLUTATHIONE S-TRANSFERASE"/>
    <property type="match status" value="1"/>
</dbReference>
<keyword evidence="1" id="KW-0808">Transferase</keyword>
<keyword evidence="4" id="KW-1185">Reference proteome</keyword>
<dbReference type="EMBL" id="JABEZX010000007">
    <property type="protein sequence ID" value="MBA0560395.1"/>
    <property type="molecule type" value="Genomic_DNA"/>
</dbReference>
<dbReference type="InterPro" id="IPR036282">
    <property type="entry name" value="Glutathione-S-Trfase_C_sf"/>
</dbReference>
<sequence>MIIKIFFVYFNKVKGTKEAEELLKTIEEYGLGDKEFFGGEELGLTDIAYGWIACWLDVLAEAAGVEMLGPQSFPRLQAWAERFKQLPLIKDNLPDRHKMLTFFKSRREKIIAPAATS</sequence>
<proteinExistence type="inferred from homology"/>
<dbReference type="SUPFAM" id="SSF47616">
    <property type="entry name" value="GST C-terminal domain-like"/>
    <property type="match status" value="1"/>
</dbReference>
<dbReference type="InterPro" id="IPR058268">
    <property type="entry name" value="DUF7962"/>
</dbReference>
<evidence type="ECO:0000259" key="2">
    <source>
        <dbReference type="PROSITE" id="PS50405"/>
    </source>
</evidence>
<organism evidence="3 4">
    <name type="scientific">Gossypium lobatum</name>
    <dbReference type="NCBI Taxonomy" id="34289"/>
    <lineage>
        <taxon>Eukaryota</taxon>
        <taxon>Viridiplantae</taxon>
        <taxon>Streptophyta</taxon>
        <taxon>Embryophyta</taxon>
        <taxon>Tracheophyta</taxon>
        <taxon>Spermatophyta</taxon>
        <taxon>Magnoliopsida</taxon>
        <taxon>eudicotyledons</taxon>
        <taxon>Gunneridae</taxon>
        <taxon>Pentapetalae</taxon>
        <taxon>rosids</taxon>
        <taxon>malvids</taxon>
        <taxon>Malvales</taxon>
        <taxon>Malvaceae</taxon>
        <taxon>Malvoideae</taxon>
        <taxon>Gossypium</taxon>
    </lineage>
</organism>
<comment type="function">
    <text evidence="1">Is involved in the conjugation of reduced glutathione to a wide number of exogenous and endogenous hydrophobic electrophiles.</text>
</comment>
<dbReference type="PANTHER" id="PTHR11260">
    <property type="entry name" value="GLUTATHIONE S-TRANSFERASE, GST, SUPERFAMILY, GST DOMAIN CONTAINING"/>
    <property type="match status" value="1"/>
</dbReference>
<comment type="catalytic activity">
    <reaction evidence="1">
        <text>RX + glutathione = an S-substituted glutathione + a halide anion + H(+)</text>
        <dbReference type="Rhea" id="RHEA:16437"/>
        <dbReference type="ChEBI" id="CHEBI:15378"/>
        <dbReference type="ChEBI" id="CHEBI:16042"/>
        <dbReference type="ChEBI" id="CHEBI:17792"/>
        <dbReference type="ChEBI" id="CHEBI:57925"/>
        <dbReference type="ChEBI" id="CHEBI:90779"/>
        <dbReference type="EC" id="2.5.1.18"/>
    </reaction>
</comment>
<comment type="similarity">
    <text evidence="1">Belongs to the GST superfamily.</text>
</comment>
<dbReference type="Gene3D" id="1.20.1050.10">
    <property type="match status" value="1"/>
</dbReference>
<dbReference type="InterPro" id="IPR045074">
    <property type="entry name" value="GST_C_Tau"/>
</dbReference>
<dbReference type="AlphaFoldDB" id="A0A7J8M6U1"/>
<comment type="caution">
    <text evidence="3">The sequence shown here is derived from an EMBL/GenBank/DDBJ whole genome shotgun (WGS) entry which is preliminary data.</text>
</comment>
<keyword evidence="1" id="KW-0963">Cytoplasm</keyword>
<dbReference type="InterPro" id="IPR045073">
    <property type="entry name" value="Omega/Tau-like"/>
</dbReference>
<name>A0A7J8M6U1_9ROSI</name>
<protein>
    <recommendedName>
        <fullName evidence="1">Glutathione S-transferase</fullName>
        <ecNumber evidence="1">2.5.1.18</ecNumber>
    </recommendedName>
</protein>
<comment type="subcellular location">
    <subcellularLocation>
        <location evidence="1">Cytoplasm</location>
        <location evidence="1">Cytosol</location>
    </subcellularLocation>
</comment>